<dbReference type="RefSeq" id="XP_044553950.1">
    <property type="nucleotide sequence ID" value="XM_044689429.1"/>
</dbReference>
<dbReference type="PANTHER" id="PTHR12461">
    <property type="entry name" value="HYPOXIA-INDUCIBLE FACTOR 1 ALPHA INHIBITOR-RELATED"/>
    <property type="match status" value="1"/>
</dbReference>
<dbReference type="InterPro" id="IPR056520">
    <property type="entry name" value="ARM_KDM8_N"/>
</dbReference>
<comment type="subcellular location">
    <subcellularLocation>
        <location evidence="2">Nucleus</location>
    </subcellularLocation>
</comment>
<keyword evidence="6" id="KW-0408">Iron</keyword>
<dbReference type="PROSITE" id="PS51184">
    <property type="entry name" value="JMJC"/>
    <property type="match status" value="1"/>
</dbReference>
<dbReference type="SUPFAM" id="SSF51197">
    <property type="entry name" value="Clavaminate synthase-like"/>
    <property type="match status" value="1"/>
</dbReference>
<comment type="cofactor">
    <cofactor evidence="1">
        <name>Fe(2+)</name>
        <dbReference type="ChEBI" id="CHEBI:29033"/>
    </cofactor>
</comment>
<organism evidence="9 10">
    <name type="scientific">Naegleria lovaniensis</name>
    <name type="common">Amoeba</name>
    <dbReference type="NCBI Taxonomy" id="51637"/>
    <lineage>
        <taxon>Eukaryota</taxon>
        <taxon>Discoba</taxon>
        <taxon>Heterolobosea</taxon>
        <taxon>Tetramitia</taxon>
        <taxon>Eutetramitia</taxon>
        <taxon>Vahlkampfiidae</taxon>
        <taxon>Naegleria</taxon>
    </lineage>
</organism>
<keyword evidence="10" id="KW-1185">Reference proteome</keyword>
<dbReference type="Gene3D" id="2.60.120.650">
    <property type="entry name" value="Cupin"/>
    <property type="match status" value="1"/>
</dbReference>
<dbReference type="EMBL" id="PYSW02000006">
    <property type="protein sequence ID" value="KAG2392056.1"/>
    <property type="molecule type" value="Genomic_DNA"/>
</dbReference>
<accession>A0AA88H0R8</accession>
<dbReference type="Pfam" id="PF13621">
    <property type="entry name" value="Cupin_8"/>
    <property type="match status" value="1"/>
</dbReference>
<keyword evidence="5" id="KW-0560">Oxidoreductase</keyword>
<name>A0AA88H0R8_NAELO</name>
<dbReference type="InterPro" id="IPR003347">
    <property type="entry name" value="JmjC_dom"/>
</dbReference>
<dbReference type="SMART" id="SM00558">
    <property type="entry name" value="JmjC"/>
    <property type="match status" value="1"/>
</dbReference>
<comment type="caution">
    <text evidence="9">The sequence shown here is derived from an EMBL/GenBank/DDBJ whole genome shotgun (WGS) entry which is preliminary data.</text>
</comment>
<sequence length="504" mass="58787">MESSSNQLDRLAFDLFVKILECNRKDDNSSDLLNDEDNTMDDDNLLFNLHQIKTKILSHSHSVHPLLDQLFKNLLIEIEQNTPHNNSEQPNISEQEEHILHSLDELLEISWTQLHTGHWSDVCPEWRSLFALLCLLQVAFNIFKRSKHESILNDSNTTAHFMEQLLKKCDEGLMMGDDIYRPYIHNFADSIHEYLIETLGIPSLTDENSERTDEGHEEITSKKRKVSQDLRSQVVFLSPPVKPIPVVDFNSMSVMEFKAKYFDKQLPCIIKNAATEWAAYKNWRNMDYLLQKAAYRVVPVEIGEFYTSEDWSQQLMPFHEYMKTYVLQVGDEQESMTETTGTNRNIGYLAQHPLFEQINALRKDIQEPIYCMLGEQGEVTSVNAWFGPCNTISPLHTDPYDNILVQVCGHKYVRIYHPDATPSLYKRKTGLLQSNTSEIENMFVLHGQEKERELLMEMHPLLSEAENHCWECILSEGDMLFIPKLYWHYIQSLSISFSISYWFM</sequence>
<proteinExistence type="predicted"/>
<evidence type="ECO:0000256" key="7">
    <source>
        <dbReference type="ARBA" id="ARBA00023242"/>
    </source>
</evidence>
<evidence type="ECO:0000256" key="5">
    <source>
        <dbReference type="ARBA" id="ARBA00023002"/>
    </source>
</evidence>
<dbReference type="GO" id="GO:0046872">
    <property type="term" value="F:metal ion binding"/>
    <property type="evidence" value="ECO:0007669"/>
    <property type="project" value="UniProtKB-KW"/>
</dbReference>
<evidence type="ECO:0000256" key="2">
    <source>
        <dbReference type="ARBA" id="ARBA00004123"/>
    </source>
</evidence>
<dbReference type="Pfam" id="PF24472">
    <property type="entry name" value="ARM_KDM8_N"/>
    <property type="match status" value="1"/>
</dbReference>
<evidence type="ECO:0000256" key="6">
    <source>
        <dbReference type="ARBA" id="ARBA00023004"/>
    </source>
</evidence>
<evidence type="ECO:0000313" key="10">
    <source>
        <dbReference type="Proteomes" id="UP000816034"/>
    </source>
</evidence>
<evidence type="ECO:0000259" key="8">
    <source>
        <dbReference type="PROSITE" id="PS51184"/>
    </source>
</evidence>
<gene>
    <name evidence="9" type="ORF">C9374_013541</name>
</gene>
<dbReference type="GeneID" id="68105994"/>
<feature type="domain" description="JmjC" evidence="8">
    <location>
        <begin position="341"/>
        <end position="504"/>
    </location>
</feature>
<evidence type="ECO:0000256" key="1">
    <source>
        <dbReference type="ARBA" id="ARBA00001954"/>
    </source>
</evidence>
<dbReference type="GO" id="GO:0051213">
    <property type="term" value="F:dioxygenase activity"/>
    <property type="evidence" value="ECO:0007669"/>
    <property type="project" value="UniProtKB-KW"/>
</dbReference>
<evidence type="ECO:0000256" key="4">
    <source>
        <dbReference type="ARBA" id="ARBA00022964"/>
    </source>
</evidence>
<dbReference type="AlphaFoldDB" id="A0AA88H0R8"/>
<keyword evidence="4" id="KW-0223">Dioxygenase</keyword>
<keyword evidence="3" id="KW-0479">Metal-binding</keyword>
<keyword evidence="7" id="KW-0539">Nucleus</keyword>
<evidence type="ECO:0000313" key="9">
    <source>
        <dbReference type="EMBL" id="KAG2392056.1"/>
    </source>
</evidence>
<dbReference type="Proteomes" id="UP000816034">
    <property type="component" value="Unassembled WGS sequence"/>
</dbReference>
<reference evidence="9 10" key="1">
    <citation type="journal article" date="2018" name="BMC Genomics">
        <title>The genome of Naegleria lovaniensis, the basis for a comparative approach to unravel pathogenicity factors of the human pathogenic amoeba N. fowleri.</title>
        <authorList>
            <person name="Liechti N."/>
            <person name="Schurch N."/>
            <person name="Bruggmann R."/>
            <person name="Wittwer M."/>
        </authorList>
    </citation>
    <scope>NUCLEOTIDE SEQUENCE [LARGE SCALE GENOMIC DNA]</scope>
    <source>
        <strain evidence="9 10">ATCC 30569</strain>
    </source>
</reference>
<evidence type="ECO:0000256" key="3">
    <source>
        <dbReference type="ARBA" id="ARBA00022723"/>
    </source>
</evidence>
<protein>
    <recommendedName>
        <fullName evidence="8">JmjC domain-containing protein</fullName>
    </recommendedName>
</protein>
<dbReference type="GO" id="GO:0005634">
    <property type="term" value="C:nucleus"/>
    <property type="evidence" value="ECO:0007669"/>
    <property type="project" value="UniProtKB-SubCell"/>
</dbReference>
<dbReference type="PANTHER" id="PTHR12461:SF101">
    <property type="entry name" value="TRNA WYBUTOSINE-SYNTHESIZING PROTEIN 4"/>
    <property type="match status" value="1"/>
</dbReference>
<dbReference type="InterPro" id="IPR041667">
    <property type="entry name" value="Cupin_8"/>
</dbReference>